<dbReference type="Pfam" id="PF00665">
    <property type="entry name" value="rve"/>
    <property type="match status" value="1"/>
</dbReference>
<feature type="region of interest" description="Disordered" evidence="7">
    <location>
        <begin position="186"/>
        <end position="214"/>
    </location>
</feature>
<organism evidence="9 10">
    <name type="scientific">Cucumis melo var. makuwa</name>
    <name type="common">Oriental melon</name>
    <dbReference type="NCBI Taxonomy" id="1194695"/>
    <lineage>
        <taxon>Eukaryota</taxon>
        <taxon>Viridiplantae</taxon>
        <taxon>Streptophyta</taxon>
        <taxon>Embryophyta</taxon>
        <taxon>Tracheophyta</taxon>
        <taxon>Spermatophyta</taxon>
        <taxon>Magnoliopsida</taxon>
        <taxon>eudicotyledons</taxon>
        <taxon>Gunneridae</taxon>
        <taxon>Pentapetalae</taxon>
        <taxon>rosids</taxon>
        <taxon>fabids</taxon>
        <taxon>Cucurbitales</taxon>
        <taxon>Cucurbitaceae</taxon>
        <taxon>Benincaseae</taxon>
        <taxon>Cucumis</taxon>
    </lineage>
</organism>
<keyword evidence="2" id="KW-0548">Nucleotidyltransferase</keyword>
<name>A0A5A7SUA1_CUCMM</name>
<dbReference type="Pfam" id="PF17917">
    <property type="entry name" value="RT_RNaseH"/>
    <property type="match status" value="1"/>
</dbReference>
<keyword evidence="3" id="KW-0540">Nuclease</keyword>
<dbReference type="InterPro" id="IPR043128">
    <property type="entry name" value="Rev_trsase/Diguanyl_cyclase"/>
</dbReference>
<feature type="compositionally biased region" description="Basic residues" evidence="7">
    <location>
        <begin position="203"/>
        <end position="214"/>
    </location>
</feature>
<dbReference type="GO" id="GO:0004519">
    <property type="term" value="F:endonuclease activity"/>
    <property type="evidence" value="ECO:0007669"/>
    <property type="project" value="UniProtKB-KW"/>
</dbReference>
<dbReference type="GO" id="GO:0003964">
    <property type="term" value="F:RNA-directed DNA polymerase activity"/>
    <property type="evidence" value="ECO:0007669"/>
    <property type="project" value="UniProtKB-KW"/>
</dbReference>
<dbReference type="GO" id="GO:0003676">
    <property type="term" value="F:nucleic acid binding"/>
    <property type="evidence" value="ECO:0007669"/>
    <property type="project" value="InterPro"/>
</dbReference>
<dbReference type="OrthoDB" id="422540at2759"/>
<evidence type="ECO:0000256" key="4">
    <source>
        <dbReference type="ARBA" id="ARBA00022759"/>
    </source>
</evidence>
<evidence type="ECO:0000256" key="2">
    <source>
        <dbReference type="ARBA" id="ARBA00022695"/>
    </source>
</evidence>
<dbReference type="FunFam" id="3.30.420.10:FF:000032">
    <property type="entry name" value="Retrovirus-related Pol polyprotein from transposon 297-like Protein"/>
    <property type="match status" value="1"/>
</dbReference>
<dbReference type="Gene3D" id="1.10.340.70">
    <property type="match status" value="1"/>
</dbReference>
<evidence type="ECO:0000256" key="7">
    <source>
        <dbReference type="SAM" id="MobiDB-lite"/>
    </source>
</evidence>
<comment type="caution">
    <text evidence="9">The sequence shown here is derived from an EMBL/GenBank/DDBJ whole genome shotgun (WGS) entry which is preliminary data.</text>
</comment>
<dbReference type="InterPro" id="IPR036397">
    <property type="entry name" value="RNaseH_sf"/>
</dbReference>
<dbReference type="PROSITE" id="PS50994">
    <property type="entry name" value="INTEGRASE"/>
    <property type="match status" value="1"/>
</dbReference>
<dbReference type="FunFam" id="3.30.70.270:FF:000020">
    <property type="entry name" value="Transposon Tf2-6 polyprotein-like Protein"/>
    <property type="match status" value="1"/>
</dbReference>
<dbReference type="EMBL" id="SSTE01020479">
    <property type="protein sequence ID" value="KAA0034814.1"/>
    <property type="molecule type" value="Genomic_DNA"/>
</dbReference>
<dbReference type="SUPFAM" id="SSF56672">
    <property type="entry name" value="DNA/RNA polymerases"/>
    <property type="match status" value="1"/>
</dbReference>
<evidence type="ECO:0000256" key="1">
    <source>
        <dbReference type="ARBA" id="ARBA00022679"/>
    </source>
</evidence>
<dbReference type="GO" id="GO:0015074">
    <property type="term" value="P:DNA integration"/>
    <property type="evidence" value="ECO:0007669"/>
    <property type="project" value="InterPro"/>
</dbReference>
<dbReference type="InterPro" id="IPR043502">
    <property type="entry name" value="DNA/RNA_pol_sf"/>
</dbReference>
<reference evidence="9 10" key="1">
    <citation type="submission" date="2019-08" db="EMBL/GenBank/DDBJ databases">
        <title>Draft genome sequences of two oriental melons (Cucumis melo L. var makuwa).</title>
        <authorList>
            <person name="Kwon S.-Y."/>
        </authorList>
    </citation>
    <scope>NUCLEOTIDE SEQUENCE [LARGE SCALE GENOMIC DNA]</scope>
    <source>
        <strain evidence="10">cv. SW 3</strain>
        <tissue evidence="9">Leaf</tissue>
    </source>
</reference>
<evidence type="ECO:0000313" key="9">
    <source>
        <dbReference type="EMBL" id="KAA0034814.1"/>
    </source>
</evidence>
<feature type="domain" description="Integrase catalytic" evidence="8">
    <location>
        <begin position="1425"/>
        <end position="1585"/>
    </location>
</feature>
<dbReference type="GO" id="GO:0016787">
    <property type="term" value="F:hydrolase activity"/>
    <property type="evidence" value="ECO:0007669"/>
    <property type="project" value="UniProtKB-KW"/>
</dbReference>
<keyword evidence="4" id="KW-0255">Endonuclease</keyword>
<dbReference type="PANTHER" id="PTHR48475">
    <property type="entry name" value="RIBONUCLEASE H"/>
    <property type="match status" value="1"/>
</dbReference>
<evidence type="ECO:0000256" key="3">
    <source>
        <dbReference type="ARBA" id="ARBA00022722"/>
    </source>
</evidence>
<keyword evidence="5" id="KW-0378">Hydrolase</keyword>
<dbReference type="Proteomes" id="UP000321393">
    <property type="component" value="Unassembled WGS sequence"/>
</dbReference>
<keyword evidence="1" id="KW-0808">Transferase</keyword>
<keyword evidence="6" id="KW-0695">RNA-directed DNA polymerase</keyword>
<feature type="compositionally biased region" description="Polar residues" evidence="7">
    <location>
        <begin position="191"/>
        <end position="202"/>
    </location>
</feature>
<accession>A0A5A7SUA1</accession>
<dbReference type="Gene3D" id="3.30.70.270">
    <property type="match status" value="3"/>
</dbReference>
<dbReference type="Gene3D" id="3.30.420.10">
    <property type="entry name" value="Ribonuclease H-like superfamily/Ribonuclease H"/>
    <property type="match status" value="1"/>
</dbReference>
<dbReference type="InterPro" id="IPR001584">
    <property type="entry name" value="Integrase_cat-core"/>
</dbReference>
<evidence type="ECO:0000256" key="5">
    <source>
        <dbReference type="ARBA" id="ARBA00022801"/>
    </source>
</evidence>
<evidence type="ECO:0000313" key="10">
    <source>
        <dbReference type="Proteomes" id="UP000321393"/>
    </source>
</evidence>
<dbReference type="Gene3D" id="3.10.10.10">
    <property type="entry name" value="HIV Type 1 Reverse Transcriptase, subunit A, domain 1"/>
    <property type="match status" value="1"/>
</dbReference>
<dbReference type="SUPFAM" id="SSF53098">
    <property type="entry name" value="Ribonuclease H-like"/>
    <property type="match status" value="1"/>
</dbReference>
<dbReference type="InterPro" id="IPR041373">
    <property type="entry name" value="RT_RNaseH"/>
</dbReference>
<proteinExistence type="predicted"/>
<gene>
    <name evidence="9" type="ORF">E6C27_scaffold213G00480</name>
</gene>
<sequence length="1639" mass="186717">MVVSTTPLKLISKEKKMEKRQDEGEKRRLTLKERQEKIYPFPDSDLPDMLDQLLEKQLIRLPECKQPAEMGRVNDPNYCKYHRVISHPVEKCFVLKELILKLALDEKIELELDDMAQTNHVAVIIQSDSRLSAIGSLIQFGSLEPVVIYSSPEDLQNNDFRADGPKEEEKQVDNVEEGWTLVMRRKKRKQSFSQKESGSCRTYRSKGKSQRRNTRKNLRKFLPIIEESEGLSRPRRPIILKDFFPKNFPMEIVSCHTTSITEEDAFPSNAMEETPKPEDLLPLGINDLLTLSREVKDTIIEILKNDDVSTIVSSPTEVYDSCCMSISFSDEDLLLGSKLHNRPLYVLGYVREQKLNQILIDNGSVVNILPKSTMNQLGTIRLEIVIGDLQASTIFHVIDSRTTYKMPFTKAEPHLADAKFYTKSEDVSEIISTEVPVTKGTFKNEQEMITSKKSNKGDAPNGQQNGESTTETKLKAREAEKIATLQKEVSNPSVLRYIPLSRRKNGESAFAECSKNLTVKNTEILKENFAAPLTKIEKGEAKKIEKKDLEAYLPERRTVEGFDLKTYKLMAKAGYDFTTRIELKSVKIFDERPELSPTQKKLQKQGYSIPNSRAGIGYQSSKPVRITGKGKAKVANTCHITVEESKDSEEGKKDRSQRSSVFDRIVFSAIRPSVFQRVSTSIAKDNNQVSTCSSTRLSAFQRLNTNAKKVQSISPTPTTRKYAFKRLSVLVTRDQKKASMSVSNKSSLVTGDEEIRSAFPSRMKRKMFVSVNTEGSLKVKRHDVVFTRLEDNEPEDEVDMAGCCHVTIEKTSDHDIFEEDAEAAPLSLEDGGQSTIDELKEVNLGTKEEPRPTFISTQLSDNDENEYVNLIKAYKDVFAWSYKEMPGLDPKEEVNKLIEAGFIREVKYPTWIANIVPVRKKNGQLRVYVDFCDLNNACPKDDFPLPIIEIMIDATAGHEALSFMDGSLGYNQIRMALDDEEKTTFRTSKVKSKKKCDHLKDLKLVLDRLRKYQLRMNPLKCAFGVTSGKFLGFIGRHRDIEVDHSKIDAIQKMPSPKNLHELRRLQGRLAYIRRFISNLVGRCQPFQRLMRKDAVFGWDQLCQNAFDSIKKYLFNPLVLSAPAAGKQLILYIAAQETSLGALLAQENDKGKECALYYLSRTLTGAELNYSSIEKMCLALFFVVDKLRHYMQAFTIHLVAKADPVKYILSRPVISGRLAKWAIILQQYDIVYIPQKAVKGQALAGFLADHPVPSNWKLCDNLPDEEVLFVESMEPWIMFFDGAARRSGAGVGIVFIFPEKHMLPYSFTLDYLEHGKLPTDPRHRAEIRRRAARFIYYKDTLYRRSYEGLLLRCLGKEESTKALEEAHSGICGVHQSGPKLQYHLKRMGYYWPTMIHDSMHFAKYCDACQFHANFIHQPPEPLHPTIASWPFEAWGLDLVGPITPKSSAGHSYILAGTDYFSKWAEVVPLREAKKENIVNFVQTHIIYRYGIPHHIVTDNGRQFANTLMDKLCEKFNSKQYKSSMYNAAANGLAEAFNKTLCSLLKKVVSKTKRDWQEKIGEALWAYRTTHRTPTGVTPYSLVYGVEAVLPLEREIPSLRMAIQEGLTTEDNARLRLQELEALDEKRLEAQQALECYQARM</sequence>
<evidence type="ECO:0000256" key="6">
    <source>
        <dbReference type="ARBA" id="ARBA00022918"/>
    </source>
</evidence>
<dbReference type="CDD" id="cd09274">
    <property type="entry name" value="RNase_HI_RT_Ty3"/>
    <property type="match status" value="1"/>
</dbReference>
<protein>
    <submittedName>
        <fullName evidence="9">Ty3-gypsy retrotransposon protein</fullName>
    </submittedName>
</protein>
<evidence type="ECO:0000259" key="8">
    <source>
        <dbReference type="PROSITE" id="PS50994"/>
    </source>
</evidence>
<dbReference type="InterPro" id="IPR012337">
    <property type="entry name" value="RNaseH-like_sf"/>
</dbReference>
<dbReference type="CDD" id="cd01647">
    <property type="entry name" value="RT_LTR"/>
    <property type="match status" value="1"/>
</dbReference>
<feature type="region of interest" description="Disordered" evidence="7">
    <location>
        <begin position="449"/>
        <end position="472"/>
    </location>
</feature>
<dbReference type="PANTHER" id="PTHR48475:SF1">
    <property type="entry name" value="RNASE H TYPE-1 DOMAIN-CONTAINING PROTEIN"/>
    <property type="match status" value="1"/>
</dbReference>